<protein>
    <recommendedName>
        <fullName evidence="3">PH domain-containing protein</fullName>
    </recommendedName>
</protein>
<dbReference type="AlphaFoldDB" id="A0A2N5SCW4"/>
<accession>A0A2N5SCW4</accession>
<gene>
    <name evidence="6" type="ORF">PCANC_21002</name>
    <name evidence="4" type="ORF">PCANC_22968</name>
    <name evidence="5" type="ORF">PCASD_11056</name>
</gene>
<dbReference type="InterPro" id="IPR046868">
    <property type="entry name" value="BAR_4"/>
</dbReference>
<dbReference type="CDD" id="cd13311">
    <property type="entry name" value="PH_Slm1"/>
    <property type="match status" value="1"/>
</dbReference>
<evidence type="ECO:0000256" key="2">
    <source>
        <dbReference type="SAM" id="MobiDB-lite"/>
    </source>
</evidence>
<feature type="domain" description="PH" evidence="3">
    <location>
        <begin position="294"/>
        <end position="417"/>
    </location>
</feature>
<dbReference type="Pfam" id="PF20400">
    <property type="entry name" value="BAR_4"/>
    <property type="match status" value="1"/>
</dbReference>
<proteinExistence type="predicted"/>
<dbReference type="EMBL" id="PGCJ01000304">
    <property type="protein sequence ID" value="PLW33249.1"/>
    <property type="molecule type" value="Genomic_DNA"/>
</dbReference>
<dbReference type="Pfam" id="PF20399">
    <property type="entry name" value="PH_20"/>
    <property type="match status" value="1"/>
</dbReference>
<organism evidence="4 7">
    <name type="scientific">Puccinia coronata f. sp. avenae</name>
    <dbReference type="NCBI Taxonomy" id="200324"/>
    <lineage>
        <taxon>Eukaryota</taxon>
        <taxon>Fungi</taxon>
        <taxon>Dikarya</taxon>
        <taxon>Basidiomycota</taxon>
        <taxon>Pucciniomycotina</taxon>
        <taxon>Pucciniomycetes</taxon>
        <taxon>Pucciniales</taxon>
        <taxon>Pucciniaceae</taxon>
        <taxon>Puccinia</taxon>
    </lineage>
</organism>
<dbReference type="InterPro" id="IPR001849">
    <property type="entry name" value="PH_domain"/>
</dbReference>
<dbReference type="SMART" id="SM00233">
    <property type="entry name" value="PH"/>
    <property type="match status" value="1"/>
</dbReference>
<dbReference type="Proteomes" id="UP000235388">
    <property type="component" value="Unassembled WGS sequence"/>
</dbReference>
<keyword evidence="1" id="KW-0597">Phosphoprotein</keyword>
<comment type="caution">
    <text evidence="4">The sequence shown here is derived from an EMBL/GenBank/DDBJ whole genome shotgun (WGS) entry which is preliminary data.</text>
</comment>
<reference evidence="7 8" key="1">
    <citation type="submission" date="2017-11" db="EMBL/GenBank/DDBJ databases">
        <title>De novo assembly and phasing of dikaryotic genomes from two isolates of Puccinia coronata f. sp. avenae, the causal agent of oat crown rust.</title>
        <authorList>
            <person name="Miller M.E."/>
            <person name="Zhang Y."/>
            <person name="Omidvar V."/>
            <person name="Sperschneider J."/>
            <person name="Schwessinger B."/>
            <person name="Raley C."/>
            <person name="Palmer J.M."/>
            <person name="Garnica D."/>
            <person name="Upadhyaya N."/>
            <person name="Rathjen J."/>
            <person name="Taylor J.M."/>
            <person name="Park R.F."/>
            <person name="Dodds P.N."/>
            <person name="Hirsch C.D."/>
            <person name="Kianian S.F."/>
            <person name="Figueroa M."/>
        </authorList>
    </citation>
    <scope>NUCLEOTIDE SEQUENCE [LARGE SCALE GENOMIC DNA]</scope>
    <source>
        <strain evidence="4">12NC29</strain>
        <strain evidence="5">12SD80</strain>
    </source>
</reference>
<dbReference type="Proteomes" id="UP000235392">
    <property type="component" value="Unassembled WGS sequence"/>
</dbReference>
<name>A0A2N5SCW4_9BASI</name>
<dbReference type="PROSITE" id="PS50003">
    <property type="entry name" value="PH_DOMAIN"/>
    <property type="match status" value="1"/>
</dbReference>
<feature type="compositionally biased region" description="Basic and acidic residues" evidence="2">
    <location>
        <begin position="514"/>
        <end position="524"/>
    </location>
</feature>
<dbReference type="SUPFAM" id="SSF50729">
    <property type="entry name" value="PH domain-like"/>
    <property type="match status" value="1"/>
</dbReference>
<sequence length="524" mass="58273">MTKKHTSTIKHGSGSAQHADQPEHKEIDILVDRFLEYKSITKGFIAYFEDLAKLETTTAVELQKVGGHLPVPLREGNQFLAEGTGGWQTLLLNTRERTRAISDHHTALAHSINKSTLHDLNKIKTDIKELISELGANPTSLATDVGKSRAESTQMISHLSQAIAQSKTNAMALVAHDDPVLLHRQVEAQVKAQINLENSLTRAIIEYQKKALELEKRINIDIQAVVKDFETARLNAQKAISGEWQNIHTGITGLNPELEWTEFAQRSAHLIPEDTPMRDLEKISFPGHNEEITTPINVGLLERKKRFTRHYKESYYVLTPSGYLHEFKTSDPTKHDEPEMSIFLPNCTLGAPAAPEAKTFKWHIEGARSTSGGHNTGSLNKMKKSLRIGSKEVAFSFKSRTHAEMMHWWELIQKVAQHTMILTDKAPENGPQTVTHRGGSGSNHDEEAGGSSEEEESPFSPDDQSTGPITPHVIPASHPAVVTPTKHAHESLPEYKGDHQGLDVLKENPIPHAHARDTKPRVPP</sequence>
<evidence type="ECO:0000259" key="3">
    <source>
        <dbReference type="PROSITE" id="PS50003"/>
    </source>
</evidence>
<evidence type="ECO:0000313" key="6">
    <source>
        <dbReference type="EMBL" id="PLW33249.1"/>
    </source>
</evidence>
<dbReference type="PANTHER" id="PTHR31941">
    <property type="entry name" value="CYTOSKELETAL SIGNALING PROTEIN SLM1"/>
    <property type="match status" value="1"/>
</dbReference>
<evidence type="ECO:0000313" key="8">
    <source>
        <dbReference type="Proteomes" id="UP000235392"/>
    </source>
</evidence>
<dbReference type="InterPro" id="IPR027267">
    <property type="entry name" value="AH/BAR_dom_sf"/>
</dbReference>
<dbReference type="OrthoDB" id="5598057at2759"/>
<evidence type="ECO:0000313" key="7">
    <source>
        <dbReference type="Proteomes" id="UP000235388"/>
    </source>
</evidence>
<dbReference type="Gene3D" id="2.30.29.30">
    <property type="entry name" value="Pleckstrin-homology domain (PH domain)/Phosphotyrosine-binding domain (PTB)"/>
    <property type="match status" value="1"/>
</dbReference>
<dbReference type="Gene3D" id="1.20.1270.60">
    <property type="entry name" value="Arfaptin homology (AH) domain/BAR domain"/>
    <property type="match status" value="1"/>
</dbReference>
<keyword evidence="7" id="KW-1185">Reference proteome</keyword>
<evidence type="ECO:0000256" key="1">
    <source>
        <dbReference type="ARBA" id="ARBA00022553"/>
    </source>
</evidence>
<evidence type="ECO:0000313" key="5">
    <source>
        <dbReference type="EMBL" id="PLW31210.1"/>
    </source>
</evidence>
<dbReference type="STRING" id="200324.A0A2N5SCW4"/>
<dbReference type="InterPro" id="IPR011993">
    <property type="entry name" value="PH-like_dom_sf"/>
</dbReference>
<dbReference type="EMBL" id="PGCJ01001034">
    <property type="protein sequence ID" value="PLW11072.1"/>
    <property type="molecule type" value="Genomic_DNA"/>
</dbReference>
<dbReference type="InterPro" id="IPR046869">
    <property type="entry name" value="SLM1/RGC1-like_PH"/>
</dbReference>
<evidence type="ECO:0000313" key="4">
    <source>
        <dbReference type="EMBL" id="PLW11072.1"/>
    </source>
</evidence>
<feature type="compositionally biased region" description="Basic and acidic residues" evidence="2">
    <location>
        <begin position="487"/>
        <end position="506"/>
    </location>
</feature>
<feature type="region of interest" description="Disordered" evidence="2">
    <location>
        <begin position="1"/>
        <end position="21"/>
    </location>
</feature>
<dbReference type="InterPro" id="IPR043453">
    <property type="entry name" value="Slm1_PH"/>
</dbReference>
<dbReference type="PANTHER" id="PTHR31941:SF1">
    <property type="entry name" value="CYTOSKELETAL SIGNALING PROTEIN SLM1"/>
    <property type="match status" value="1"/>
</dbReference>
<feature type="region of interest" description="Disordered" evidence="2">
    <location>
        <begin position="425"/>
        <end position="524"/>
    </location>
</feature>
<dbReference type="EMBL" id="PGCI01000275">
    <property type="protein sequence ID" value="PLW31210.1"/>
    <property type="molecule type" value="Genomic_DNA"/>
</dbReference>